<evidence type="ECO:0000313" key="2">
    <source>
        <dbReference type="Proteomes" id="UP000467236"/>
    </source>
</evidence>
<protein>
    <submittedName>
        <fullName evidence="1">Antitoxin</fullName>
    </submittedName>
</protein>
<keyword evidence="2" id="KW-1185">Reference proteome</keyword>
<accession>A0A7I7MV65</accession>
<sequence>MLYAAMIAHHRYDCTMRTTVTLDPDVVAALRRTARERGTSFKAVLNDAVRRGLSGEPTGRRYHTPSRDLGLRAGFDIDKALALAAADEDAEVLRKLALRK</sequence>
<proteinExistence type="predicted"/>
<dbReference type="Proteomes" id="UP000467236">
    <property type="component" value="Chromosome"/>
</dbReference>
<evidence type="ECO:0000313" key="1">
    <source>
        <dbReference type="EMBL" id="BBX75996.1"/>
    </source>
</evidence>
<dbReference type="AlphaFoldDB" id="A0A7I7MV65"/>
<dbReference type="KEGG" id="mshj:MSHI_39020"/>
<reference evidence="1 2" key="1">
    <citation type="journal article" date="2019" name="Emerg. Microbes Infect.">
        <title>Comprehensive subspecies identification of 175 nontuberculous mycobacteria species based on 7547 genomic profiles.</title>
        <authorList>
            <person name="Matsumoto Y."/>
            <person name="Kinjo T."/>
            <person name="Motooka D."/>
            <person name="Nabeya D."/>
            <person name="Jung N."/>
            <person name="Uechi K."/>
            <person name="Horii T."/>
            <person name="Iida T."/>
            <person name="Fujita J."/>
            <person name="Nakamura S."/>
        </authorList>
    </citation>
    <scope>NUCLEOTIDE SEQUENCE [LARGE SCALE GENOMIC DNA]</scope>
    <source>
        <strain evidence="1 2">JCM 14233</strain>
    </source>
</reference>
<dbReference type="RefSeq" id="WP_232065380.1">
    <property type="nucleotide sequence ID" value="NZ_AP022575.1"/>
</dbReference>
<gene>
    <name evidence="1" type="ORF">MSHI_39020</name>
</gene>
<dbReference type="EMBL" id="AP022575">
    <property type="protein sequence ID" value="BBX75996.1"/>
    <property type="molecule type" value="Genomic_DNA"/>
</dbReference>
<dbReference type="CDD" id="cd21631">
    <property type="entry name" value="RHH_CopG_NikR-like"/>
    <property type="match status" value="1"/>
</dbReference>
<name>A0A7I7MV65_9MYCO</name>
<organism evidence="1 2">
    <name type="scientific">Mycobacterium shinjukuense</name>
    <dbReference type="NCBI Taxonomy" id="398694"/>
    <lineage>
        <taxon>Bacteria</taxon>
        <taxon>Bacillati</taxon>
        <taxon>Actinomycetota</taxon>
        <taxon>Actinomycetes</taxon>
        <taxon>Mycobacteriales</taxon>
        <taxon>Mycobacteriaceae</taxon>
        <taxon>Mycobacterium</taxon>
    </lineage>
</organism>